<reference evidence="1" key="1">
    <citation type="journal article" date="2021" name="Proc. Natl. Acad. Sci. U.S.A.">
        <title>A Catalog of Tens of Thousands of Viruses from Human Metagenomes Reveals Hidden Associations with Chronic Diseases.</title>
        <authorList>
            <person name="Tisza M.J."/>
            <person name="Buck C.B."/>
        </authorList>
    </citation>
    <scope>NUCLEOTIDE SEQUENCE</scope>
    <source>
        <strain evidence="1">Ctdet19</strain>
    </source>
</reference>
<dbReference type="EMBL" id="BK016031">
    <property type="protein sequence ID" value="DAF90527.1"/>
    <property type="molecule type" value="Genomic_DNA"/>
</dbReference>
<sequence>MDKAYRVCSYVRGYVPPICRVWAPLISGGYIKFRMKYGTNPIYYAELTYKQILAMSTDAAAAMVTRQFMKQMLEKD</sequence>
<evidence type="ECO:0000313" key="1">
    <source>
        <dbReference type="EMBL" id="DAF90527.1"/>
    </source>
</evidence>
<name>A0A8S5U7T4_9CAUD</name>
<protein>
    <submittedName>
        <fullName evidence="1">Uncharacterized protein</fullName>
    </submittedName>
</protein>
<organism evidence="1">
    <name type="scientific">Podoviridae sp. ctdet19</name>
    <dbReference type="NCBI Taxonomy" id="2825262"/>
    <lineage>
        <taxon>Viruses</taxon>
        <taxon>Duplodnaviria</taxon>
        <taxon>Heunggongvirae</taxon>
        <taxon>Uroviricota</taxon>
        <taxon>Caudoviricetes</taxon>
    </lineage>
</organism>
<proteinExistence type="predicted"/>
<accession>A0A8S5U7T4</accession>